<dbReference type="SUPFAM" id="SSF53335">
    <property type="entry name" value="S-adenosyl-L-methionine-dependent methyltransferases"/>
    <property type="match status" value="1"/>
</dbReference>
<dbReference type="STRING" id="1123024.GCA_000423625_02305"/>
<evidence type="ECO:0000259" key="5">
    <source>
        <dbReference type="SMART" id="SM00650"/>
    </source>
</evidence>
<evidence type="ECO:0000256" key="3">
    <source>
        <dbReference type="ARBA" id="ARBA00022691"/>
    </source>
</evidence>
<keyword evidence="3" id="KW-0949">S-adenosyl-L-methionine</keyword>
<dbReference type="GO" id="GO:0003723">
    <property type="term" value="F:RNA binding"/>
    <property type="evidence" value="ECO:0007669"/>
    <property type="project" value="UniProtKB-KW"/>
</dbReference>
<keyword evidence="1 6" id="KW-0489">Methyltransferase</keyword>
<name>A0A511CWE5_9PSEU</name>
<protein>
    <submittedName>
        <fullName evidence="6">23S rRNA (Adenine(2058)-N(6))-methyltransferase Erm(41)</fullName>
    </submittedName>
</protein>
<dbReference type="Pfam" id="PF00398">
    <property type="entry name" value="RrnaAD"/>
    <property type="match status" value="1"/>
</dbReference>
<dbReference type="GO" id="GO:0000179">
    <property type="term" value="F:rRNA (adenine-N6,N6-)-dimethyltransferase activity"/>
    <property type="evidence" value="ECO:0007669"/>
    <property type="project" value="InterPro"/>
</dbReference>
<keyword evidence="2 6" id="KW-0808">Transferase</keyword>
<evidence type="ECO:0000256" key="2">
    <source>
        <dbReference type="ARBA" id="ARBA00022679"/>
    </source>
</evidence>
<evidence type="ECO:0000256" key="4">
    <source>
        <dbReference type="ARBA" id="ARBA00022884"/>
    </source>
</evidence>
<keyword evidence="7" id="KW-1185">Reference proteome</keyword>
<dbReference type="InterPro" id="IPR029063">
    <property type="entry name" value="SAM-dependent_MTases_sf"/>
</dbReference>
<reference evidence="6 7" key="1">
    <citation type="submission" date="2019-07" db="EMBL/GenBank/DDBJ databases">
        <title>Whole genome shotgun sequence of Pseudonocardia asaccharolytica NBRC 16224.</title>
        <authorList>
            <person name="Hosoyama A."/>
            <person name="Uohara A."/>
            <person name="Ohji S."/>
            <person name="Ichikawa N."/>
        </authorList>
    </citation>
    <scope>NUCLEOTIDE SEQUENCE [LARGE SCALE GENOMIC DNA]</scope>
    <source>
        <strain evidence="6 7">NBRC 16224</strain>
    </source>
</reference>
<organism evidence="6 7">
    <name type="scientific">Pseudonocardia asaccharolytica DSM 44247 = NBRC 16224</name>
    <dbReference type="NCBI Taxonomy" id="1123024"/>
    <lineage>
        <taxon>Bacteria</taxon>
        <taxon>Bacillati</taxon>
        <taxon>Actinomycetota</taxon>
        <taxon>Actinomycetes</taxon>
        <taxon>Pseudonocardiales</taxon>
        <taxon>Pseudonocardiaceae</taxon>
        <taxon>Pseudonocardia</taxon>
    </lineage>
</organism>
<gene>
    <name evidence="6" type="ORF">PA7_07270</name>
</gene>
<dbReference type="InterPro" id="IPR020598">
    <property type="entry name" value="rRNA_Ade_methylase_Trfase_N"/>
</dbReference>
<evidence type="ECO:0000313" key="6">
    <source>
        <dbReference type="EMBL" id="GEL16890.1"/>
    </source>
</evidence>
<dbReference type="Proteomes" id="UP000321328">
    <property type="component" value="Unassembled WGS sequence"/>
</dbReference>
<sequence length="126" mass="13848">MSGYERRRQAWPARTRRSWGWHRLADDWAVRVVAEAGVRPGDLVVDVGAGNGALTEHLVAAGARVVAVELHPVLQRAVVRRFVEGGAAGSGRWARDFVLRRGLAIPRAAFRPSPRVDSAVLVIRPR</sequence>
<dbReference type="Gene3D" id="3.40.50.150">
    <property type="entry name" value="Vaccinia Virus protein VP39"/>
    <property type="match status" value="1"/>
</dbReference>
<dbReference type="EMBL" id="BJVI01000004">
    <property type="protein sequence ID" value="GEL16890.1"/>
    <property type="molecule type" value="Genomic_DNA"/>
</dbReference>
<evidence type="ECO:0000313" key="7">
    <source>
        <dbReference type="Proteomes" id="UP000321328"/>
    </source>
</evidence>
<dbReference type="InterPro" id="IPR001737">
    <property type="entry name" value="KsgA/Erm"/>
</dbReference>
<evidence type="ECO:0000256" key="1">
    <source>
        <dbReference type="ARBA" id="ARBA00022603"/>
    </source>
</evidence>
<dbReference type="PANTHER" id="PTHR11727">
    <property type="entry name" value="DIMETHYLADENOSINE TRANSFERASE"/>
    <property type="match status" value="1"/>
</dbReference>
<dbReference type="AlphaFoldDB" id="A0A511CWE5"/>
<accession>A0A511CWE5</accession>
<comment type="caution">
    <text evidence="6">The sequence shown here is derived from an EMBL/GenBank/DDBJ whole genome shotgun (WGS) entry which is preliminary data.</text>
</comment>
<dbReference type="OrthoDB" id="3616874at2"/>
<dbReference type="SMART" id="SM00650">
    <property type="entry name" value="rADc"/>
    <property type="match status" value="1"/>
</dbReference>
<dbReference type="RefSeq" id="WP_147200920.1">
    <property type="nucleotide sequence ID" value="NZ_AUII01000008.1"/>
</dbReference>
<dbReference type="PANTHER" id="PTHR11727:SF27">
    <property type="entry name" value="RIBOSOMAL RNA SMALL SUBUNIT METHYLTRANSFERASE, CHLOROPLASTIC"/>
    <property type="match status" value="1"/>
</dbReference>
<proteinExistence type="predicted"/>
<keyword evidence="4" id="KW-0694">RNA-binding</keyword>
<feature type="domain" description="Ribosomal RNA adenine methylase transferase N-terminal" evidence="5">
    <location>
        <begin position="28"/>
        <end position="126"/>
    </location>
</feature>